<organism evidence="2 3">
    <name type="scientific">Gallibacterium anatis 4895</name>
    <dbReference type="NCBI Taxonomy" id="1396510"/>
    <lineage>
        <taxon>Bacteria</taxon>
        <taxon>Pseudomonadati</taxon>
        <taxon>Pseudomonadota</taxon>
        <taxon>Gammaproteobacteria</taxon>
        <taxon>Pasteurellales</taxon>
        <taxon>Pasteurellaceae</taxon>
        <taxon>Gallibacterium</taxon>
    </lineage>
</organism>
<sequence>MNTNEDMLDPIIVIPEPDPIIPVNPVAFPTIDPITEIQRQNYYYFSRRIAYDSRKIISYSGLKNTAYDVDKKLKEIESNTISFTSAYVVLDDLDKLAKFYAEWMTKEELEKVKSLRVLIFNYQNRLNDLRNTYLEKEQIAQKAENDNKPRFGLTKVHPKDWDLILSITGSARLWLHYVSKYKIEEINSKQEFIDELILLNDCLSELSRYSRKLHSKLEIELERHLQKTNNILLLDRNEPVTSFDMMKHYWSGKGNAVTLQQLGLFEKVKSLVKTPNQLGKQNGHSVQGDFIQQIIKNNRKSFRNTYSFRQNVGALAINNPLWAIGGAIIEGQFSGNAVSENGKFYLKGEISYKFYDKFTDPYDTFNLIPGEWNPDGDSYDINGKWTEPVSVEISQTDYLNLKQ</sequence>
<evidence type="ECO:0000313" key="3">
    <source>
        <dbReference type="Proteomes" id="UP000030554"/>
    </source>
</evidence>
<keyword evidence="1" id="KW-0175">Coiled coil</keyword>
<dbReference type="RefSeq" id="WP_013747156.1">
    <property type="nucleotide sequence ID" value="NZ_JPJQ01000038.1"/>
</dbReference>
<accession>A0A0A2ZVC4</accession>
<reference evidence="2 3" key="1">
    <citation type="submission" date="2014-07" db="EMBL/GenBank/DDBJ databases">
        <title>Chaperone-usher fimbriae in a diverse selection of Gallibacterium genomes.</title>
        <authorList>
            <person name="Kudirkiene E."/>
            <person name="Bager R.J."/>
            <person name="Johnson T.J."/>
            <person name="Bojesen A.M."/>
        </authorList>
    </citation>
    <scope>NUCLEOTIDE SEQUENCE [LARGE SCALE GENOMIC DNA]</scope>
    <source>
        <strain evidence="2 3">4895</strain>
    </source>
</reference>
<proteinExistence type="predicted"/>
<evidence type="ECO:0000313" key="2">
    <source>
        <dbReference type="EMBL" id="KGQ61008.1"/>
    </source>
</evidence>
<comment type="caution">
    <text evidence="2">The sequence shown here is derived from an EMBL/GenBank/DDBJ whole genome shotgun (WGS) entry which is preliminary data.</text>
</comment>
<protein>
    <submittedName>
        <fullName evidence="2">Uncharacterized protein</fullName>
    </submittedName>
</protein>
<dbReference type="EMBL" id="JPJQ01000038">
    <property type="protein sequence ID" value="KGQ61008.1"/>
    <property type="molecule type" value="Genomic_DNA"/>
</dbReference>
<name>A0A0A2ZVC4_9PAST</name>
<evidence type="ECO:0000256" key="1">
    <source>
        <dbReference type="SAM" id="Coils"/>
    </source>
</evidence>
<dbReference type="AlphaFoldDB" id="A0A0A2ZVC4"/>
<feature type="coiled-coil region" evidence="1">
    <location>
        <begin position="112"/>
        <end position="146"/>
    </location>
</feature>
<dbReference type="Proteomes" id="UP000030554">
    <property type="component" value="Unassembled WGS sequence"/>
</dbReference>
<gene>
    <name evidence="2" type="ORF">IO48_08665</name>
</gene>